<evidence type="ECO:0008006" key="5">
    <source>
        <dbReference type="Google" id="ProtNLM"/>
    </source>
</evidence>
<protein>
    <recommendedName>
        <fullName evidence="5">Fungal N-terminal domain-containing protein</fullName>
    </recommendedName>
</protein>
<keyword evidence="2" id="KW-0732">Signal</keyword>
<dbReference type="EMBL" id="MU857646">
    <property type="protein sequence ID" value="KAK4247901.1"/>
    <property type="molecule type" value="Genomic_DNA"/>
</dbReference>
<comment type="caution">
    <text evidence="3">The sequence shown here is derived from an EMBL/GenBank/DDBJ whole genome shotgun (WGS) entry which is preliminary data.</text>
</comment>
<evidence type="ECO:0000313" key="4">
    <source>
        <dbReference type="Proteomes" id="UP001303647"/>
    </source>
</evidence>
<evidence type="ECO:0000313" key="3">
    <source>
        <dbReference type="EMBL" id="KAK4247901.1"/>
    </source>
</evidence>
<feature type="chain" id="PRO_5042964665" description="Fungal N-terminal domain-containing protein" evidence="2">
    <location>
        <begin position="25"/>
        <end position="753"/>
    </location>
</feature>
<feature type="compositionally biased region" description="Basic and acidic residues" evidence="1">
    <location>
        <begin position="737"/>
        <end position="753"/>
    </location>
</feature>
<gene>
    <name evidence="3" type="ORF">C7999DRAFT_31713</name>
</gene>
<dbReference type="Proteomes" id="UP001303647">
    <property type="component" value="Unassembled WGS sequence"/>
</dbReference>
<feature type="region of interest" description="Disordered" evidence="1">
    <location>
        <begin position="700"/>
        <end position="753"/>
    </location>
</feature>
<dbReference type="AlphaFoldDB" id="A0AAN7CU24"/>
<reference evidence="3" key="2">
    <citation type="submission" date="2023-05" db="EMBL/GenBank/DDBJ databases">
        <authorList>
            <consortium name="Lawrence Berkeley National Laboratory"/>
            <person name="Steindorff A."/>
            <person name="Hensen N."/>
            <person name="Bonometti L."/>
            <person name="Westerberg I."/>
            <person name="Brannstrom I.O."/>
            <person name="Guillou S."/>
            <person name="Cros-Aarteil S."/>
            <person name="Calhoun S."/>
            <person name="Haridas S."/>
            <person name="Kuo A."/>
            <person name="Mondo S."/>
            <person name="Pangilinan J."/>
            <person name="Riley R."/>
            <person name="Labutti K."/>
            <person name="Andreopoulos B."/>
            <person name="Lipzen A."/>
            <person name="Chen C."/>
            <person name="Yanf M."/>
            <person name="Daum C."/>
            <person name="Ng V."/>
            <person name="Clum A."/>
            <person name="Ohm R."/>
            <person name="Martin F."/>
            <person name="Silar P."/>
            <person name="Natvig D."/>
            <person name="Lalanne C."/>
            <person name="Gautier V."/>
            <person name="Ament-Velasquez S.L."/>
            <person name="Kruys A."/>
            <person name="Hutchinson M.I."/>
            <person name="Powell A.J."/>
            <person name="Barry K."/>
            <person name="Miller A.N."/>
            <person name="Grigoriev I.V."/>
            <person name="Debuchy R."/>
            <person name="Gladieux P."/>
            <person name="Thoren M.H."/>
            <person name="Johannesson H."/>
        </authorList>
    </citation>
    <scope>NUCLEOTIDE SEQUENCE</scope>
    <source>
        <strain evidence="3">CBS 359.72</strain>
    </source>
</reference>
<organism evidence="3 4">
    <name type="scientific">Corynascus novoguineensis</name>
    <dbReference type="NCBI Taxonomy" id="1126955"/>
    <lineage>
        <taxon>Eukaryota</taxon>
        <taxon>Fungi</taxon>
        <taxon>Dikarya</taxon>
        <taxon>Ascomycota</taxon>
        <taxon>Pezizomycotina</taxon>
        <taxon>Sordariomycetes</taxon>
        <taxon>Sordariomycetidae</taxon>
        <taxon>Sordariales</taxon>
        <taxon>Chaetomiaceae</taxon>
        <taxon>Corynascus</taxon>
    </lineage>
</organism>
<keyword evidence="4" id="KW-1185">Reference proteome</keyword>
<evidence type="ECO:0000256" key="2">
    <source>
        <dbReference type="SAM" id="SignalP"/>
    </source>
</evidence>
<dbReference type="InterPro" id="IPR036770">
    <property type="entry name" value="Ankyrin_rpt-contain_sf"/>
</dbReference>
<evidence type="ECO:0000256" key="1">
    <source>
        <dbReference type="SAM" id="MobiDB-lite"/>
    </source>
</evidence>
<feature type="signal peptide" evidence="2">
    <location>
        <begin position="1"/>
        <end position="24"/>
    </location>
</feature>
<reference evidence="3" key="1">
    <citation type="journal article" date="2023" name="Mol. Phylogenet. Evol.">
        <title>Genome-scale phylogeny and comparative genomics of the fungal order Sordariales.</title>
        <authorList>
            <person name="Hensen N."/>
            <person name="Bonometti L."/>
            <person name="Westerberg I."/>
            <person name="Brannstrom I.O."/>
            <person name="Guillou S."/>
            <person name="Cros-Aarteil S."/>
            <person name="Calhoun S."/>
            <person name="Haridas S."/>
            <person name="Kuo A."/>
            <person name="Mondo S."/>
            <person name="Pangilinan J."/>
            <person name="Riley R."/>
            <person name="LaButti K."/>
            <person name="Andreopoulos B."/>
            <person name="Lipzen A."/>
            <person name="Chen C."/>
            <person name="Yan M."/>
            <person name="Daum C."/>
            <person name="Ng V."/>
            <person name="Clum A."/>
            <person name="Steindorff A."/>
            <person name="Ohm R.A."/>
            <person name="Martin F."/>
            <person name="Silar P."/>
            <person name="Natvig D.O."/>
            <person name="Lalanne C."/>
            <person name="Gautier V."/>
            <person name="Ament-Velasquez S.L."/>
            <person name="Kruys A."/>
            <person name="Hutchinson M.I."/>
            <person name="Powell A.J."/>
            <person name="Barry K."/>
            <person name="Miller A.N."/>
            <person name="Grigoriev I.V."/>
            <person name="Debuchy R."/>
            <person name="Gladieux P."/>
            <person name="Hiltunen Thoren M."/>
            <person name="Johannesson H."/>
        </authorList>
    </citation>
    <scope>NUCLEOTIDE SEQUENCE</scope>
    <source>
        <strain evidence="3">CBS 359.72</strain>
    </source>
</reference>
<name>A0AAN7CU24_9PEZI</name>
<dbReference type="SUPFAM" id="SSF48403">
    <property type="entry name" value="Ankyrin repeat"/>
    <property type="match status" value="1"/>
</dbReference>
<sequence>MADPVSAGASILAFVLLGLKSTKAAREILASFKDGPDNVKKARSDVEKLRLVLERLSHCRILDGLGTEALRADILKQLAPKARSPRRAKYWKRFMAMWDEKALSEMSARLTNHTASLNLHLSVLQSDTVVAVPSQLDSINQELSAQRITQETHYAEHAKQGVSLKTIERGVTSIDDGFRAMQETIQTVFSSTETHRVEAQAFLERNQQEHLINRGLLEQSQGSLEQILQLVTKLSIKDQPSGGAVEGRDNQVAGTLTDKSSQPAKKEPCQELMACITRLCRLVDDMHPLSRVMSRNTRNVKDEILRALELIRSETIFQAGVMSDMIDPSICAVCRGSHTDHLREIFTTTYSAFLSTRQVLVNDGGQPQMQSSRPKNRNHLAELSTYETDMGSLLVLWQRRWGADGPVQSFPARFQGLTDLHEEEEGTEEEVTTSITLISHLSHARRAIKLSTRQKYGFDGVFSFIPRLSVYNVLPEDSLVFTIVGQGRLQEFQTLLREGKASLRDQDENGVSLLHEAVQVLLDFGEGFISINTPCFNSGSPPLAIVCQGGLFTAEVFTVLLHRNADVRERGPDGKTCLHYCLFPIRTWRDSRRIFGVFHWIRQISAGIIFLVDNGADVHAEDNFGISVSDMAYTEYTETEDDQQFGCVRGDVWDFVLAVTGHGISEFRQGRRREAHYGTHYTRRDFEALWAGHEHLCPYYDDEKDVNQDPDATYGTDEDSEDEWATMDTEDEWMTTDTHEEATVDSDNDRGEE</sequence>
<feature type="compositionally biased region" description="Acidic residues" evidence="1">
    <location>
        <begin position="716"/>
        <end position="734"/>
    </location>
</feature>
<proteinExistence type="predicted"/>
<accession>A0AAN7CU24</accession>
<dbReference type="Gene3D" id="1.25.40.20">
    <property type="entry name" value="Ankyrin repeat-containing domain"/>
    <property type="match status" value="1"/>
</dbReference>